<dbReference type="SUPFAM" id="SSF52047">
    <property type="entry name" value="RNI-like"/>
    <property type="match status" value="1"/>
</dbReference>
<feature type="region of interest" description="Disordered" evidence="1">
    <location>
        <begin position="650"/>
        <end position="683"/>
    </location>
</feature>
<keyword evidence="3" id="KW-1185">Reference proteome</keyword>
<feature type="region of interest" description="Disordered" evidence="1">
    <location>
        <begin position="464"/>
        <end position="494"/>
    </location>
</feature>
<dbReference type="Gene3D" id="3.80.10.10">
    <property type="entry name" value="Ribonuclease Inhibitor"/>
    <property type="match status" value="1"/>
</dbReference>
<accession>A0A9P6M9Z1</accession>
<evidence type="ECO:0000313" key="3">
    <source>
        <dbReference type="Proteomes" id="UP000749646"/>
    </source>
</evidence>
<sequence>MPSREQDQQDLTCGPSTRRRLPPECIDLIVQYLWDDISTLHSILLCSKDMFSLAVPILYRNPFRLINEHRSWTRLYKTKRTVHLMRILHTCALKKPNQQELEQAGEWVTSSPHTVPQPSSSSLSPAKAAIKPLEAIDAKLPVLPTSLTVDYLFHYTHQAQIPKVFRAFQLMNPNARKIYEGYKNRAACERELSEASTNLNLTCYGHFPSRIQVLSMTPSQLAYIMYKYNRNLNERTEDGGYWLKRGQGVEALKMLRRLELDLAAIYVSTQRLGPPTAAATAAAIVSENATALENDDGSTGEVVNLIDISLLFIQEHQRLFPTCPEDPDDDHSIHNTINKSYGGTLLQELVIRGTHPTWTPTHLLANIQPLKVLDLSSWNSNVPNMERIPSSRLKSFRINIARRLAFVEVQLPFLQQCTQLQEIWMPSQVADTFQWAIDLRRLIGRSEAEAEARLRRVRRRVGLGAEEGEGEGEGGAGGHEDQGQQQQQEEEDSPHIFDQTLVPKLRKVVLYGGPQELIPSLKDAAYAFCDTLEELTGYEDGYGRKDEYLRMAITWSIPHLTTLDLRGRYVFFFDLKSLRHCPGLVVVRLTIESNISSASMVNAVGWEYEHVDFSVFAELKRLEELQLLGTAWDIDDSALEILMGYQDPMGSSSSCFPSSPPTELQEQSQEQQEQGPHRSEEEDLQCYTSPLRNTLLHFGIAESHRPTRRGLTKFVKVMKQLQVLHLGTKYNYVTDSLLRAAGSRRLYVEINTSD</sequence>
<dbReference type="AlphaFoldDB" id="A0A9P6M9Z1"/>
<dbReference type="OrthoDB" id="2338937at2759"/>
<dbReference type="EMBL" id="JAAAHW010003476">
    <property type="protein sequence ID" value="KAF9983460.1"/>
    <property type="molecule type" value="Genomic_DNA"/>
</dbReference>
<protein>
    <submittedName>
        <fullName evidence="2">Uncharacterized protein</fullName>
    </submittedName>
</protein>
<reference evidence="2" key="1">
    <citation type="journal article" date="2020" name="Fungal Divers.">
        <title>Resolving the Mortierellaceae phylogeny through synthesis of multi-gene phylogenetics and phylogenomics.</title>
        <authorList>
            <person name="Vandepol N."/>
            <person name="Liber J."/>
            <person name="Desiro A."/>
            <person name="Na H."/>
            <person name="Kennedy M."/>
            <person name="Barry K."/>
            <person name="Grigoriev I.V."/>
            <person name="Miller A.N."/>
            <person name="O'Donnell K."/>
            <person name="Stajich J.E."/>
            <person name="Bonito G."/>
        </authorList>
    </citation>
    <scope>NUCLEOTIDE SEQUENCE</scope>
    <source>
        <strain evidence="2">MES-2147</strain>
    </source>
</reference>
<name>A0A9P6M9Z1_9FUNG</name>
<dbReference type="InterPro" id="IPR032675">
    <property type="entry name" value="LRR_dom_sf"/>
</dbReference>
<gene>
    <name evidence="2" type="ORF">BGZ65_001773</name>
</gene>
<proteinExistence type="predicted"/>
<evidence type="ECO:0000256" key="1">
    <source>
        <dbReference type="SAM" id="MobiDB-lite"/>
    </source>
</evidence>
<feature type="region of interest" description="Disordered" evidence="1">
    <location>
        <begin position="102"/>
        <end position="122"/>
    </location>
</feature>
<feature type="compositionally biased region" description="Low complexity" evidence="1">
    <location>
        <begin position="651"/>
        <end position="674"/>
    </location>
</feature>
<evidence type="ECO:0000313" key="2">
    <source>
        <dbReference type="EMBL" id="KAF9983460.1"/>
    </source>
</evidence>
<dbReference type="Proteomes" id="UP000749646">
    <property type="component" value="Unassembled WGS sequence"/>
</dbReference>
<comment type="caution">
    <text evidence="2">The sequence shown here is derived from an EMBL/GenBank/DDBJ whole genome shotgun (WGS) entry which is preliminary data.</text>
</comment>
<organism evidence="2 3">
    <name type="scientific">Modicella reniformis</name>
    <dbReference type="NCBI Taxonomy" id="1440133"/>
    <lineage>
        <taxon>Eukaryota</taxon>
        <taxon>Fungi</taxon>
        <taxon>Fungi incertae sedis</taxon>
        <taxon>Mucoromycota</taxon>
        <taxon>Mortierellomycotina</taxon>
        <taxon>Mortierellomycetes</taxon>
        <taxon>Mortierellales</taxon>
        <taxon>Mortierellaceae</taxon>
        <taxon>Modicella</taxon>
    </lineage>
</organism>